<dbReference type="GeneID" id="29113111"/>
<gene>
    <name evidence="1" type="ORF">CC77DRAFT_1048180</name>
</gene>
<evidence type="ECO:0000313" key="2">
    <source>
        <dbReference type="Proteomes" id="UP000077248"/>
    </source>
</evidence>
<sequence>MIIADPSGRCQSQTCLVYRVEAEMAFPGFCDTGPEGGWVSHRLIKIFCCPRDDSIVEKRRSVVVGDMSNGELDAIGAVSHVGVTATTRSDIIILNSRLAVMQGRKGVPFICDLAVDGVGHDTMSLHCPGQLSTTIRLHWDELVGCLYHSEIN</sequence>
<dbReference type="Proteomes" id="UP000077248">
    <property type="component" value="Unassembled WGS sequence"/>
</dbReference>
<dbReference type="KEGG" id="aalt:CC77DRAFT_1048180"/>
<dbReference type="EMBL" id="KV441473">
    <property type="protein sequence ID" value="OAG23256.1"/>
    <property type="molecule type" value="Genomic_DNA"/>
</dbReference>
<protein>
    <submittedName>
        <fullName evidence="1">Uncharacterized protein</fullName>
    </submittedName>
</protein>
<dbReference type="AlphaFoldDB" id="A0A177DUS3"/>
<proteinExistence type="predicted"/>
<name>A0A177DUS3_ALTAL</name>
<organism evidence="1 2">
    <name type="scientific">Alternaria alternata</name>
    <name type="common">Alternaria rot fungus</name>
    <name type="synonym">Torula alternata</name>
    <dbReference type="NCBI Taxonomy" id="5599"/>
    <lineage>
        <taxon>Eukaryota</taxon>
        <taxon>Fungi</taxon>
        <taxon>Dikarya</taxon>
        <taxon>Ascomycota</taxon>
        <taxon>Pezizomycotina</taxon>
        <taxon>Dothideomycetes</taxon>
        <taxon>Pleosporomycetidae</taxon>
        <taxon>Pleosporales</taxon>
        <taxon>Pleosporineae</taxon>
        <taxon>Pleosporaceae</taxon>
        <taxon>Alternaria</taxon>
        <taxon>Alternaria sect. Alternaria</taxon>
        <taxon>Alternaria alternata complex</taxon>
    </lineage>
</organism>
<dbReference type="VEuPathDB" id="FungiDB:CC77DRAFT_1048180"/>
<accession>A0A177DUS3</accession>
<evidence type="ECO:0000313" key="1">
    <source>
        <dbReference type="EMBL" id="OAG23256.1"/>
    </source>
</evidence>
<keyword evidence="2" id="KW-1185">Reference proteome</keyword>
<dbReference type="RefSeq" id="XP_018388677.1">
    <property type="nucleotide sequence ID" value="XM_018527517.1"/>
</dbReference>
<reference evidence="1 2" key="1">
    <citation type="submission" date="2016-05" db="EMBL/GenBank/DDBJ databases">
        <title>Comparative analysis of secretome profiles of manganese(II)-oxidizing ascomycete fungi.</title>
        <authorList>
            <consortium name="DOE Joint Genome Institute"/>
            <person name="Zeiner C.A."/>
            <person name="Purvine S.O."/>
            <person name="Zink E.M."/>
            <person name="Wu S."/>
            <person name="Pasa-Tolic L."/>
            <person name="Chaput D.L."/>
            <person name="Haridas S."/>
            <person name="Grigoriev I.V."/>
            <person name="Santelli C.M."/>
            <person name="Hansel C.M."/>
        </authorList>
    </citation>
    <scope>NUCLEOTIDE SEQUENCE [LARGE SCALE GENOMIC DNA]</scope>
    <source>
        <strain evidence="1 2">SRC1lrK2f</strain>
    </source>
</reference>